<dbReference type="GeneID" id="63726779"/>
<dbReference type="RefSeq" id="XP_040663050.1">
    <property type="nucleotide sequence ID" value="XM_040811268.1"/>
</dbReference>
<keyword evidence="1" id="KW-0732">Signal</keyword>
<evidence type="ECO:0000313" key="3">
    <source>
        <dbReference type="Proteomes" id="UP000184073"/>
    </source>
</evidence>
<keyword evidence="3" id="KW-1185">Reference proteome</keyword>
<accession>A0A1L9P6Y7</accession>
<dbReference type="AlphaFoldDB" id="A0A1L9P6Y7"/>
<proteinExistence type="predicted"/>
<evidence type="ECO:0000313" key="2">
    <source>
        <dbReference type="EMBL" id="OJI97287.1"/>
    </source>
</evidence>
<organism evidence="2 3">
    <name type="scientific">Aspergillus versicolor CBS 583.65</name>
    <dbReference type="NCBI Taxonomy" id="1036611"/>
    <lineage>
        <taxon>Eukaryota</taxon>
        <taxon>Fungi</taxon>
        <taxon>Dikarya</taxon>
        <taxon>Ascomycota</taxon>
        <taxon>Pezizomycotina</taxon>
        <taxon>Eurotiomycetes</taxon>
        <taxon>Eurotiomycetidae</taxon>
        <taxon>Eurotiales</taxon>
        <taxon>Aspergillaceae</taxon>
        <taxon>Aspergillus</taxon>
        <taxon>Aspergillus subgen. Nidulantes</taxon>
    </lineage>
</organism>
<protein>
    <submittedName>
        <fullName evidence="2">Uncharacterized protein</fullName>
    </submittedName>
</protein>
<dbReference type="Proteomes" id="UP000184073">
    <property type="component" value="Unassembled WGS sequence"/>
</dbReference>
<dbReference type="EMBL" id="KV878125">
    <property type="protein sequence ID" value="OJI97287.1"/>
    <property type="molecule type" value="Genomic_DNA"/>
</dbReference>
<reference evidence="3" key="1">
    <citation type="journal article" date="2017" name="Genome Biol.">
        <title>Comparative genomics reveals high biological diversity and specific adaptations in the industrially and medically important fungal genus Aspergillus.</title>
        <authorList>
            <person name="de Vries R.P."/>
            <person name="Riley R."/>
            <person name="Wiebenga A."/>
            <person name="Aguilar-Osorio G."/>
            <person name="Amillis S."/>
            <person name="Uchima C.A."/>
            <person name="Anderluh G."/>
            <person name="Asadollahi M."/>
            <person name="Askin M."/>
            <person name="Barry K."/>
            <person name="Battaglia E."/>
            <person name="Bayram O."/>
            <person name="Benocci T."/>
            <person name="Braus-Stromeyer S.A."/>
            <person name="Caldana C."/>
            <person name="Canovas D."/>
            <person name="Cerqueira G.C."/>
            <person name="Chen F."/>
            <person name="Chen W."/>
            <person name="Choi C."/>
            <person name="Clum A."/>
            <person name="Dos Santos R.A."/>
            <person name="Damasio A.R."/>
            <person name="Diallinas G."/>
            <person name="Emri T."/>
            <person name="Fekete E."/>
            <person name="Flipphi M."/>
            <person name="Freyberg S."/>
            <person name="Gallo A."/>
            <person name="Gournas C."/>
            <person name="Habgood R."/>
            <person name="Hainaut M."/>
            <person name="Harispe M.L."/>
            <person name="Henrissat B."/>
            <person name="Hilden K.S."/>
            <person name="Hope R."/>
            <person name="Hossain A."/>
            <person name="Karabika E."/>
            <person name="Karaffa L."/>
            <person name="Karanyi Z."/>
            <person name="Krasevec N."/>
            <person name="Kuo A."/>
            <person name="Kusch H."/>
            <person name="LaButti K."/>
            <person name="Lagendijk E.L."/>
            <person name="Lapidus A."/>
            <person name="Levasseur A."/>
            <person name="Lindquist E."/>
            <person name="Lipzen A."/>
            <person name="Logrieco A.F."/>
            <person name="MacCabe A."/>
            <person name="Maekelae M.R."/>
            <person name="Malavazi I."/>
            <person name="Melin P."/>
            <person name="Meyer V."/>
            <person name="Mielnichuk N."/>
            <person name="Miskei M."/>
            <person name="Molnar A.P."/>
            <person name="Mule G."/>
            <person name="Ngan C.Y."/>
            <person name="Orejas M."/>
            <person name="Orosz E."/>
            <person name="Ouedraogo J.P."/>
            <person name="Overkamp K.M."/>
            <person name="Park H.-S."/>
            <person name="Perrone G."/>
            <person name="Piumi F."/>
            <person name="Punt P.J."/>
            <person name="Ram A.F."/>
            <person name="Ramon A."/>
            <person name="Rauscher S."/>
            <person name="Record E."/>
            <person name="Riano-Pachon D.M."/>
            <person name="Robert V."/>
            <person name="Roehrig J."/>
            <person name="Ruller R."/>
            <person name="Salamov A."/>
            <person name="Salih N.S."/>
            <person name="Samson R.A."/>
            <person name="Sandor E."/>
            <person name="Sanguinetti M."/>
            <person name="Schuetze T."/>
            <person name="Sepcic K."/>
            <person name="Shelest E."/>
            <person name="Sherlock G."/>
            <person name="Sophianopoulou V."/>
            <person name="Squina F.M."/>
            <person name="Sun H."/>
            <person name="Susca A."/>
            <person name="Todd R.B."/>
            <person name="Tsang A."/>
            <person name="Unkles S.E."/>
            <person name="van de Wiele N."/>
            <person name="van Rossen-Uffink D."/>
            <person name="Oliveira J.V."/>
            <person name="Vesth T.C."/>
            <person name="Visser J."/>
            <person name="Yu J.-H."/>
            <person name="Zhou M."/>
            <person name="Andersen M.R."/>
            <person name="Archer D.B."/>
            <person name="Baker S.E."/>
            <person name="Benoit I."/>
            <person name="Brakhage A.A."/>
            <person name="Braus G.H."/>
            <person name="Fischer R."/>
            <person name="Frisvad J.C."/>
            <person name="Goldman G.H."/>
            <person name="Houbraken J."/>
            <person name="Oakley B."/>
            <person name="Pocsi I."/>
            <person name="Scazzocchio C."/>
            <person name="Seiboth B."/>
            <person name="vanKuyk P.A."/>
            <person name="Wortman J."/>
            <person name="Dyer P.S."/>
            <person name="Grigoriev I.V."/>
        </authorList>
    </citation>
    <scope>NUCLEOTIDE SEQUENCE [LARGE SCALE GENOMIC DNA]</scope>
    <source>
        <strain evidence="3">CBS 583.65</strain>
    </source>
</reference>
<name>A0A1L9P6Y7_ASPVE</name>
<feature type="signal peptide" evidence="1">
    <location>
        <begin position="1"/>
        <end position="30"/>
    </location>
</feature>
<gene>
    <name evidence="2" type="ORF">ASPVEDRAFT_36704</name>
</gene>
<sequence>MRQFSRFQNISSFDFVLVLVLASWLQVSLSGPSLGIGGILDEWSRKYPVPRTQTNTYDITSFVHRAGMITPVVSQQSLLESAQLRFRHWL</sequence>
<dbReference type="VEuPathDB" id="FungiDB:ASPVEDRAFT_36704"/>
<evidence type="ECO:0000256" key="1">
    <source>
        <dbReference type="SAM" id="SignalP"/>
    </source>
</evidence>
<feature type="chain" id="PRO_5012408709" evidence="1">
    <location>
        <begin position="31"/>
        <end position="90"/>
    </location>
</feature>